<dbReference type="Gene3D" id="1.10.10.10">
    <property type="entry name" value="Winged helix-like DNA-binding domain superfamily/Winged helix DNA-binding domain"/>
    <property type="match status" value="2"/>
</dbReference>
<dbReference type="CDD" id="cd06170">
    <property type="entry name" value="LuxR_C_like"/>
    <property type="match status" value="1"/>
</dbReference>
<accession>A0ABP4VVY2</accession>
<gene>
    <name evidence="5" type="ORF">GCM10009710_16880</name>
</gene>
<dbReference type="InterPro" id="IPR016032">
    <property type="entry name" value="Sig_transdc_resp-reg_C-effctor"/>
</dbReference>
<evidence type="ECO:0000313" key="6">
    <source>
        <dbReference type="Proteomes" id="UP001501057"/>
    </source>
</evidence>
<dbReference type="PANTHER" id="PTHR44688:SF16">
    <property type="entry name" value="DNA-BINDING TRANSCRIPTIONAL ACTIVATOR DEVR_DOSR"/>
    <property type="match status" value="1"/>
</dbReference>
<dbReference type="Proteomes" id="UP001501057">
    <property type="component" value="Unassembled WGS sequence"/>
</dbReference>
<dbReference type="PANTHER" id="PTHR44688">
    <property type="entry name" value="DNA-BINDING TRANSCRIPTIONAL ACTIVATOR DEVR_DOSR"/>
    <property type="match status" value="1"/>
</dbReference>
<evidence type="ECO:0000313" key="5">
    <source>
        <dbReference type="EMBL" id="GAA1737276.1"/>
    </source>
</evidence>
<evidence type="ECO:0000256" key="1">
    <source>
        <dbReference type="ARBA" id="ARBA00023015"/>
    </source>
</evidence>
<dbReference type="InterPro" id="IPR000792">
    <property type="entry name" value="Tscrpt_reg_LuxR_C"/>
</dbReference>
<keyword evidence="1" id="KW-0805">Transcription regulation</keyword>
<dbReference type="SUPFAM" id="SSF46894">
    <property type="entry name" value="C-terminal effector domain of the bipartite response regulators"/>
    <property type="match status" value="2"/>
</dbReference>
<dbReference type="PRINTS" id="PR00038">
    <property type="entry name" value="HTHLUXR"/>
</dbReference>
<keyword evidence="2" id="KW-0238">DNA-binding</keyword>
<proteinExistence type="predicted"/>
<comment type="caution">
    <text evidence="5">The sequence shown here is derived from an EMBL/GenBank/DDBJ whole genome shotgun (WGS) entry which is preliminary data.</text>
</comment>
<sequence length="509" mass="53728">MTQVAEHALLTGVAPPGGVGGPVWPYALLLARRYREAVDQLDAPVPGGPVADAVRDLVGAACLARAPQHLEDALPEARDEACLVRYLRAETAMTAGLVAESERLAVAAIEVIPADQPWFVMARLVRARSLAFLGRLTESRAEAEAVAQLARSHGWAAPALVADSVSTFVAAHLGDVAAVESWAESLRLRVPTARSYGEQMAYLLGALALSAAGRPTAGAELLFGSCGGRGLPDLPLFARAYAVDVMVEGAIGTAQIAVAAEYVRLADGFDVSEHPMADAALDRARARLAVVVGDSVVAAEHAQQSGRRAEDVGGALYVIRARLLHAVAERESGDPAAAAEAARLASEVGPGDVTAWAERELEGLGTESRPVPGIGWDQLDERRQLVARLAAQGRRNREIAELMRVSVKTVERDVSEILRLMSATRRIDLVQIVPGGDTGARGLRLPLTQRQTEVASRVALGLTNAEIGDSLGLTVKAVEKHVSAIFERLGVESRTAIAAALREDPPPVR</sequence>
<reference evidence="6" key="1">
    <citation type="journal article" date="2019" name="Int. J. Syst. Evol. Microbiol.">
        <title>The Global Catalogue of Microorganisms (GCM) 10K type strain sequencing project: providing services to taxonomists for standard genome sequencing and annotation.</title>
        <authorList>
            <consortium name="The Broad Institute Genomics Platform"/>
            <consortium name="The Broad Institute Genome Sequencing Center for Infectious Disease"/>
            <person name="Wu L."/>
            <person name="Ma J."/>
        </authorList>
    </citation>
    <scope>NUCLEOTIDE SEQUENCE [LARGE SCALE GENOMIC DNA]</scope>
    <source>
        <strain evidence="6">JCM 13518</strain>
    </source>
</reference>
<dbReference type="Pfam" id="PF00196">
    <property type="entry name" value="GerE"/>
    <property type="match status" value="2"/>
</dbReference>
<feature type="domain" description="HTH luxR-type" evidence="4">
    <location>
        <begin position="440"/>
        <end position="505"/>
    </location>
</feature>
<keyword evidence="6" id="KW-1185">Reference proteome</keyword>
<dbReference type="SMART" id="SM00421">
    <property type="entry name" value="HTH_LUXR"/>
    <property type="match status" value="2"/>
</dbReference>
<keyword evidence="3" id="KW-0804">Transcription</keyword>
<dbReference type="InterPro" id="IPR036388">
    <property type="entry name" value="WH-like_DNA-bd_sf"/>
</dbReference>
<protein>
    <recommendedName>
        <fullName evidence="4">HTH luxR-type domain-containing protein</fullName>
    </recommendedName>
</protein>
<dbReference type="RefSeq" id="WP_344200000.1">
    <property type="nucleotide sequence ID" value="NZ_BAAAME010000004.1"/>
</dbReference>
<organism evidence="5 6">
    <name type="scientific">Aeromicrobium alkaliterrae</name>
    <dbReference type="NCBI Taxonomy" id="302168"/>
    <lineage>
        <taxon>Bacteria</taxon>
        <taxon>Bacillati</taxon>
        <taxon>Actinomycetota</taxon>
        <taxon>Actinomycetes</taxon>
        <taxon>Propionibacteriales</taxon>
        <taxon>Nocardioidaceae</taxon>
        <taxon>Aeromicrobium</taxon>
    </lineage>
</organism>
<dbReference type="PROSITE" id="PS50043">
    <property type="entry name" value="HTH_LUXR_2"/>
    <property type="match status" value="2"/>
</dbReference>
<evidence type="ECO:0000259" key="4">
    <source>
        <dbReference type="PROSITE" id="PS50043"/>
    </source>
</evidence>
<evidence type="ECO:0000256" key="3">
    <source>
        <dbReference type="ARBA" id="ARBA00023163"/>
    </source>
</evidence>
<feature type="domain" description="HTH luxR-type" evidence="4">
    <location>
        <begin position="372"/>
        <end position="437"/>
    </location>
</feature>
<dbReference type="EMBL" id="BAAAME010000004">
    <property type="protein sequence ID" value="GAA1737276.1"/>
    <property type="molecule type" value="Genomic_DNA"/>
</dbReference>
<evidence type="ECO:0000256" key="2">
    <source>
        <dbReference type="ARBA" id="ARBA00023125"/>
    </source>
</evidence>
<name>A0ABP4VVY2_9ACTN</name>